<dbReference type="InterPro" id="IPR001031">
    <property type="entry name" value="Thioesterase"/>
</dbReference>
<keyword evidence="21" id="KW-0275">Fatty acid biosynthesis</keyword>
<proteinExistence type="predicted"/>
<keyword evidence="19" id="KW-0520">NAD</keyword>
<keyword evidence="10" id="KW-0597">Phosphoprotein</keyword>
<feature type="domain" description="Ketosynthase family 3 (KS3)" evidence="66">
    <location>
        <begin position="1"/>
        <end position="323"/>
    </location>
</feature>
<dbReference type="InterPro" id="IPR011032">
    <property type="entry name" value="GroES-like_sf"/>
</dbReference>
<comment type="catalytic activity">
    <reaction evidence="34">
        <text>3-oxooctadecanoyl-[ACP] + NADPH + H(+) = (3R)-hydroxyoctadecanoyl-[ACP] + NADP(+)</text>
        <dbReference type="Rhea" id="RHEA:41920"/>
        <dbReference type="Rhea" id="RHEA-COMP:9653"/>
        <dbReference type="Rhea" id="RHEA-COMP:9654"/>
        <dbReference type="ChEBI" id="CHEBI:15378"/>
        <dbReference type="ChEBI" id="CHEBI:57783"/>
        <dbReference type="ChEBI" id="CHEBI:58349"/>
        <dbReference type="ChEBI" id="CHEBI:78487"/>
        <dbReference type="ChEBI" id="CHEBI:78488"/>
    </reaction>
    <physiologicalReaction direction="left-to-right" evidence="34">
        <dbReference type="Rhea" id="RHEA:41921"/>
    </physiologicalReaction>
</comment>
<comment type="catalytic activity">
    <reaction evidence="62">
        <text>(2E)-decenoyl-[ACP] + NADPH + H(+) = decanoyl-[ACP] + NADP(+)</text>
        <dbReference type="Rhea" id="RHEA:41864"/>
        <dbReference type="Rhea" id="RHEA-COMP:9639"/>
        <dbReference type="Rhea" id="RHEA-COMP:9640"/>
        <dbReference type="ChEBI" id="CHEBI:15378"/>
        <dbReference type="ChEBI" id="CHEBI:57783"/>
        <dbReference type="ChEBI" id="CHEBI:58349"/>
        <dbReference type="ChEBI" id="CHEBI:78467"/>
        <dbReference type="ChEBI" id="CHEBI:78468"/>
    </reaction>
    <physiologicalReaction direction="left-to-right" evidence="62">
        <dbReference type="Rhea" id="RHEA:41865"/>
    </physiologicalReaction>
</comment>
<evidence type="ECO:0000256" key="23">
    <source>
        <dbReference type="ARBA" id="ARBA00023332"/>
    </source>
</evidence>
<evidence type="ECO:0000256" key="54">
    <source>
        <dbReference type="ARBA" id="ARBA00048935"/>
    </source>
</evidence>
<evidence type="ECO:0000256" key="57">
    <source>
        <dbReference type="ARBA" id="ARBA00049171"/>
    </source>
</evidence>
<keyword evidence="16" id="KW-0663">Pyridoxal phosphate</keyword>
<evidence type="ECO:0000256" key="63">
    <source>
        <dbReference type="ARBA" id="ARBA00049533"/>
    </source>
</evidence>
<evidence type="ECO:0000256" key="5">
    <source>
        <dbReference type="ARBA" id="ARBA00012948"/>
    </source>
</evidence>
<evidence type="ECO:0000256" key="36">
    <source>
        <dbReference type="ARBA" id="ARBA00047400"/>
    </source>
</evidence>
<dbReference type="SUPFAM" id="SSF55048">
    <property type="entry name" value="Probable ACP-binding domain of malonyl-CoA ACP transacylase"/>
    <property type="match status" value="1"/>
</dbReference>
<dbReference type="EC" id="2.3.1.85" evidence="4"/>
<evidence type="ECO:0000256" key="31">
    <source>
        <dbReference type="ARBA" id="ARBA00023402"/>
    </source>
</evidence>
<evidence type="ECO:0000256" key="58">
    <source>
        <dbReference type="ARBA" id="ARBA00049263"/>
    </source>
</evidence>
<dbReference type="SUPFAM" id="SSF53474">
    <property type="entry name" value="alpha/beta-Hydrolases"/>
    <property type="match status" value="1"/>
</dbReference>
<evidence type="ECO:0000256" key="26">
    <source>
        <dbReference type="ARBA" id="ARBA00023388"/>
    </source>
</evidence>
<evidence type="ECO:0000256" key="17">
    <source>
        <dbReference type="ARBA" id="ARBA00022990"/>
    </source>
</evidence>
<evidence type="ECO:0000256" key="6">
    <source>
        <dbReference type="ARBA" id="ARBA00013191"/>
    </source>
</evidence>
<evidence type="ECO:0000256" key="10">
    <source>
        <dbReference type="ARBA" id="ARBA00022553"/>
    </source>
</evidence>
<evidence type="ECO:0000256" key="7">
    <source>
        <dbReference type="ARBA" id="ARBA00018769"/>
    </source>
</evidence>
<keyword evidence="9" id="KW-0444">Lipid biosynthesis</keyword>
<evidence type="ECO:0000256" key="60">
    <source>
        <dbReference type="ARBA" id="ARBA00049422"/>
    </source>
</evidence>
<comment type="function">
    <text evidence="32">Fatty acid synthetase is a multifunctional enzyme that catalyzes the de novo biosynthesis of long-chain saturated fatty acids starting from acetyl-CoA and malonyl-CoA in the presence of NADPH. This multifunctional protein contains 7 catalytic activities and a site for the binding of the prosthetic group 4'-phosphopantetheine of the acyl carrier protein ([ACP]) domain.</text>
</comment>
<comment type="catalytic activity">
    <reaction evidence="53">
        <text>hexadecanoyl-[ACP] + H2O = hexadecanoate + holo-[ACP] + H(+)</text>
        <dbReference type="Rhea" id="RHEA:41932"/>
        <dbReference type="Rhea" id="RHEA-COMP:9652"/>
        <dbReference type="Rhea" id="RHEA-COMP:9685"/>
        <dbReference type="ChEBI" id="CHEBI:7896"/>
        <dbReference type="ChEBI" id="CHEBI:15377"/>
        <dbReference type="ChEBI" id="CHEBI:15378"/>
        <dbReference type="ChEBI" id="CHEBI:64479"/>
        <dbReference type="ChEBI" id="CHEBI:78483"/>
        <dbReference type="EC" id="3.1.2.14"/>
    </reaction>
    <physiologicalReaction direction="left-to-right" evidence="53">
        <dbReference type="Rhea" id="RHEA:41933"/>
    </physiologicalReaction>
</comment>
<dbReference type="Pfam" id="PF00975">
    <property type="entry name" value="Thioesterase"/>
    <property type="match status" value="1"/>
</dbReference>
<dbReference type="Proteomes" id="UP001235939">
    <property type="component" value="Chromosome 09"/>
</dbReference>
<keyword evidence="18" id="KW-0560">Oxidoreductase</keyword>
<evidence type="ECO:0000313" key="68">
    <source>
        <dbReference type="EMBL" id="UYV71847.1"/>
    </source>
</evidence>
<dbReference type="InterPro" id="IPR049552">
    <property type="entry name" value="PKS_DH_N"/>
</dbReference>
<dbReference type="SUPFAM" id="SSF52151">
    <property type="entry name" value="FabD/lysophospholipase-like"/>
    <property type="match status" value="1"/>
</dbReference>
<evidence type="ECO:0000256" key="44">
    <source>
        <dbReference type="ARBA" id="ARBA00047961"/>
    </source>
</evidence>
<evidence type="ECO:0000256" key="45">
    <source>
        <dbReference type="ARBA" id="ARBA00048051"/>
    </source>
</evidence>
<dbReference type="Gene3D" id="3.40.47.10">
    <property type="match status" value="1"/>
</dbReference>
<evidence type="ECO:0000256" key="20">
    <source>
        <dbReference type="ARBA" id="ARBA00023098"/>
    </source>
</evidence>
<organism evidence="68 69">
    <name type="scientific">Cordylochernes scorpioides</name>
    <dbReference type="NCBI Taxonomy" id="51811"/>
    <lineage>
        <taxon>Eukaryota</taxon>
        <taxon>Metazoa</taxon>
        <taxon>Ecdysozoa</taxon>
        <taxon>Arthropoda</taxon>
        <taxon>Chelicerata</taxon>
        <taxon>Arachnida</taxon>
        <taxon>Pseudoscorpiones</taxon>
        <taxon>Cheliferoidea</taxon>
        <taxon>Chernetidae</taxon>
        <taxon>Cordylochernes</taxon>
    </lineage>
</organism>
<evidence type="ECO:0000256" key="12">
    <source>
        <dbReference type="ARBA" id="ARBA00022799"/>
    </source>
</evidence>
<dbReference type="InterPro" id="IPR029058">
    <property type="entry name" value="AB_hydrolase_fold"/>
</dbReference>
<dbReference type="Pfam" id="PF21149">
    <property type="entry name" value="FAS_pseudo-KR"/>
    <property type="match status" value="1"/>
</dbReference>
<dbReference type="InterPro" id="IPR016039">
    <property type="entry name" value="Thiolase-like"/>
</dbReference>
<comment type="catalytic activity">
    <reaction evidence="51">
        <text>a 2,3-saturated acyl-[ACP] + NADP(+) = a (2E)-enoyl-[ACP] + NADPH + H(+)</text>
        <dbReference type="Rhea" id="RHEA:22564"/>
        <dbReference type="Rhea" id="RHEA-COMP:9925"/>
        <dbReference type="Rhea" id="RHEA-COMP:9926"/>
        <dbReference type="ChEBI" id="CHEBI:15378"/>
        <dbReference type="ChEBI" id="CHEBI:57783"/>
        <dbReference type="ChEBI" id="CHEBI:58349"/>
        <dbReference type="ChEBI" id="CHEBI:78784"/>
        <dbReference type="ChEBI" id="CHEBI:78785"/>
        <dbReference type="EC" id="1.3.1.39"/>
    </reaction>
    <physiologicalReaction direction="right-to-left" evidence="51">
        <dbReference type="Rhea" id="RHEA:22566"/>
    </physiologicalReaction>
</comment>
<comment type="catalytic activity">
    <reaction evidence="25">
        <text>(3R)-hydroxyhexanoyl-[ACP] = (2E)-hexenoyl-[ACP] + H2O</text>
        <dbReference type="Rhea" id="RHEA:41828"/>
        <dbReference type="Rhea" id="RHEA-COMP:9630"/>
        <dbReference type="Rhea" id="RHEA-COMP:9631"/>
        <dbReference type="ChEBI" id="CHEBI:15377"/>
        <dbReference type="ChEBI" id="CHEBI:78457"/>
        <dbReference type="ChEBI" id="CHEBI:78458"/>
    </reaction>
    <physiologicalReaction direction="left-to-right" evidence="25">
        <dbReference type="Rhea" id="RHEA:41829"/>
    </physiologicalReaction>
</comment>
<evidence type="ECO:0000256" key="13">
    <source>
        <dbReference type="ARBA" id="ARBA00022801"/>
    </source>
</evidence>
<dbReference type="Gene3D" id="3.90.180.10">
    <property type="entry name" value="Medium-chain alcohol dehydrogenases, catalytic domain"/>
    <property type="match status" value="2"/>
</dbReference>
<dbReference type="CDD" id="cd08954">
    <property type="entry name" value="KR_1_FAS_SDR_x"/>
    <property type="match status" value="1"/>
</dbReference>
<evidence type="ECO:0000256" key="25">
    <source>
        <dbReference type="ARBA" id="ARBA00023373"/>
    </source>
</evidence>
<dbReference type="Pfam" id="PF00698">
    <property type="entry name" value="Acyl_transf_1"/>
    <property type="match status" value="1"/>
</dbReference>
<comment type="catalytic activity">
    <reaction evidence="36">
        <text>a (3R)-hydroxyacyl-[ACP] + NADP(+) = a 3-oxoacyl-[ACP] + NADPH + H(+)</text>
        <dbReference type="Rhea" id="RHEA:17397"/>
        <dbReference type="Rhea" id="RHEA-COMP:9916"/>
        <dbReference type="Rhea" id="RHEA-COMP:9945"/>
        <dbReference type="ChEBI" id="CHEBI:15378"/>
        <dbReference type="ChEBI" id="CHEBI:57783"/>
        <dbReference type="ChEBI" id="CHEBI:58349"/>
        <dbReference type="ChEBI" id="CHEBI:78776"/>
        <dbReference type="ChEBI" id="CHEBI:78827"/>
        <dbReference type="EC" id="1.1.1.100"/>
    </reaction>
    <physiologicalReaction direction="right-to-left" evidence="36">
        <dbReference type="Rhea" id="RHEA:17399"/>
    </physiologicalReaction>
</comment>
<feature type="domain" description="Carrier" evidence="65">
    <location>
        <begin position="1894"/>
        <end position="1971"/>
    </location>
</feature>
<dbReference type="InterPro" id="IPR020843">
    <property type="entry name" value="ER"/>
</dbReference>
<evidence type="ECO:0000256" key="34">
    <source>
        <dbReference type="ARBA" id="ARBA00047300"/>
    </source>
</evidence>
<evidence type="ECO:0000256" key="52">
    <source>
        <dbReference type="ARBA" id="ARBA00048691"/>
    </source>
</evidence>
<dbReference type="PROSITE" id="PS52019">
    <property type="entry name" value="PKS_MFAS_DH"/>
    <property type="match status" value="1"/>
</dbReference>
<protein>
    <recommendedName>
        <fullName evidence="7">Fatty acid synthase</fullName>
        <ecNumber evidence="5">1.1.1.100</ecNumber>
        <ecNumber evidence="2">1.3.1.39</ecNumber>
        <ecNumber evidence="6">2.3.1.41</ecNumber>
        <ecNumber evidence="4">2.3.1.85</ecNumber>
        <ecNumber evidence="3">3.1.2.14</ecNumber>
    </recommendedName>
</protein>
<evidence type="ECO:0000256" key="19">
    <source>
        <dbReference type="ARBA" id="ARBA00023027"/>
    </source>
</evidence>
<dbReference type="InterPro" id="IPR014031">
    <property type="entry name" value="Ketoacyl_synth_C"/>
</dbReference>
<evidence type="ECO:0000256" key="35">
    <source>
        <dbReference type="ARBA" id="ARBA00047394"/>
    </source>
</evidence>
<dbReference type="SUPFAM" id="SSF51735">
    <property type="entry name" value="NAD(P)-binding Rossmann-fold domains"/>
    <property type="match status" value="2"/>
</dbReference>
<evidence type="ECO:0000256" key="64">
    <source>
        <dbReference type="PROSITE-ProRule" id="PRU01363"/>
    </source>
</evidence>
<keyword evidence="22" id="KW-0511">Multifunctional enzyme</keyword>
<evidence type="ECO:0000256" key="9">
    <source>
        <dbReference type="ARBA" id="ARBA00022516"/>
    </source>
</evidence>
<keyword evidence="8" id="KW-0596">Phosphopantetheine</keyword>
<evidence type="ECO:0000256" key="1">
    <source>
        <dbReference type="ARBA" id="ARBA00005189"/>
    </source>
</evidence>
<dbReference type="InterPro" id="IPR036291">
    <property type="entry name" value="NAD(P)-bd_dom_sf"/>
</dbReference>
<dbReference type="SUPFAM" id="SSF50129">
    <property type="entry name" value="GroES-like"/>
    <property type="match status" value="1"/>
</dbReference>
<name>A0ABY6KSM3_9ARAC</name>
<dbReference type="CDD" id="cd05195">
    <property type="entry name" value="enoyl_red"/>
    <property type="match status" value="1"/>
</dbReference>
<dbReference type="Pfam" id="PF16197">
    <property type="entry name" value="KAsynt_C_assoc"/>
    <property type="match status" value="1"/>
</dbReference>
<evidence type="ECO:0000256" key="15">
    <source>
        <dbReference type="ARBA" id="ARBA00022857"/>
    </source>
</evidence>
<evidence type="ECO:0000256" key="21">
    <source>
        <dbReference type="ARBA" id="ARBA00023160"/>
    </source>
</evidence>
<dbReference type="Gene3D" id="1.10.1200.10">
    <property type="entry name" value="ACP-like"/>
    <property type="match status" value="1"/>
</dbReference>
<reference evidence="68 69" key="1">
    <citation type="submission" date="2022-01" db="EMBL/GenBank/DDBJ databases">
        <title>A chromosomal length assembly of Cordylochernes scorpioides.</title>
        <authorList>
            <person name="Zeh D."/>
            <person name="Zeh J."/>
        </authorList>
    </citation>
    <scope>NUCLEOTIDE SEQUENCE [LARGE SCALE GENOMIC DNA]</scope>
    <source>
        <strain evidence="68">IN4F17</strain>
        <tissue evidence="68">Whole Body</tissue>
    </source>
</reference>
<evidence type="ECO:0000256" key="4">
    <source>
        <dbReference type="ARBA" id="ARBA00012873"/>
    </source>
</evidence>
<dbReference type="SMART" id="SM00825">
    <property type="entry name" value="PKS_KS"/>
    <property type="match status" value="1"/>
</dbReference>
<evidence type="ECO:0000256" key="56">
    <source>
        <dbReference type="ARBA" id="ARBA00049109"/>
    </source>
</evidence>
<dbReference type="Gene3D" id="3.10.129.110">
    <property type="entry name" value="Polyketide synthase dehydratase"/>
    <property type="match status" value="1"/>
</dbReference>
<comment type="catalytic activity">
    <reaction evidence="46">
        <text>(2E)-dodecenoyl-[ACP] + NADPH + H(+) = dodecanoyl-[ACP] + NADP(+)</text>
        <dbReference type="Rhea" id="RHEA:41880"/>
        <dbReference type="Rhea" id="RHEA-COMP:9643"/>
        <dbReference type="Rhea" id="RHEA-COMP:9644"/>
        <dbReference type="ChEBI" id="CHEBI:15378"/>
        <dbReference type="ChEBI" id="CHEBI:57783"/>
        <dbReference type="ChEBI" id="CHEBI:58349"/>
        <dbReference type="ChEBI" id="CHEBI:65264"/>
        <dbReference type="ChEBI" id="CHEBI:78472"/>
    </reaction>
    <physiologicalReaction direction="left-to-right" evidence="46">
        <dbReference type="Rhea" id="RHEA:41881"/>
    </physiologicalReaction>
</comment>
<comment type="catalytic activity">
    <reaction evidence="30">
        <text>(3R)-hydroxyhexadecanoyl-[ACP] = (2E)-hexadecenoyl-[ACP] + H2O</text>
        <dbReference type="Rhea" id="RHEA:41908"/>
        <dbReference type="Rhea" id="RHEA-COMP:9650"/>
        <dbReference type="Rhea" id="RHEA-COMP:9651"/>
        <dbReference type="ChEBI" id="CHEBI:15377"/>
        <dbReference type="ChEBI" id="CHEBI:78480"/>
        <dbReference type="ChEBI" id="CHEBI:78481"/>
    </reaction>
    <physiologicalReaction direction="left-to-right" evidence="30">
        <dbReference type="Rhea" id="RHEA:41909"/>
    </physiologicalReaction>
</comment>
<evidence type="ECO:0000256" key="47">
    <source>
        <dbReference type="ARBA" id="ARBA00048289"/>
    </source>
</evidence>
<dbReference type="SMART" id="SM00823">
    <property type="entry name" value="PKS_PP"/>
    <property type="match status" value="1"/>
</dbReference>
<evidence type="ECO:0000256" key="59">
    <source>
        <dbReference type="ARBA" id="ARBA00049414"/>
    </source>
</evidence>
<dbReference type="SUPFAM" id="SSF53901">
    <property type="entry name" value="Thiolase-like"/>
    <property type="match status" value="2"/>
</dbReference>
<evidence type="ECO:0000313" key="69">
    <source>
        <dbReference type="Proteomes" id="UP001235939"/>
    </source>
</evidence>
<evidence type="ECO:0000256" key="50">
    <source>
        <dbReference type="ARBA" id="ARBA00048571"/>
    </source>
</evidence>
<comment type="catalytic activity">
    <reaction evidence="33">
        <text>acetyl-CoA + n malonyl-CoA + 2n NADPH + 2n H(+) = a long-chain fatty acid + (n+1) CoA + n CO2 + 2n NADP(+).</text>
        <dbReference type="EC" id="2.3.1.85"/>
    </reaction>
</comment>
<evidence type="ECO:0000256" key="49">
    <source>
        <dbReference type="ARBA" id="ARBA00048506"/>
    </source>
</evidence>
<dbReference type="InterPro" id="IPR029063">
    <property type="entry name" value="SAM-dependent_MTases_sf"/>
</dbReference>
<comment type="catalytic activity">
    <reaction evidence="38">
        <text>tetradecanoyl-[ACP] + malonyl-[ACP] + H(+) = 3-oxohexadecanoyl-[ACP] + holo-[ACP] + CO2</text>
        <dbReference type="Rhea" id="RHEA:41900"/>
        <dbReference type="Rhea" id="RHEA-COMP:9623"/>
        <dbReference type="Rhea" id="RHEA-COMP:9648"/>
        <dbReference type="Rhea" id="RHEA-COMP:9649"/>
        <dbReference type="Rhea" id="RHEA-COMP:9685"/>
        <dbReference type="ChEBI" id="CHEBI:15378"/>
        <dbReference type="ChEBI" id="CHEBI:16526"/>
        <dbReference type="ChEBI" id="CHEBI:64479"/>
        <dbReference type="ChEBI" id="CHEBI:78449"/>
        <dbReference type="ChEBI" id="CHEBI:78477"/>
        <dbReference type="ChEBI" id="CHEBI:78478"/>
    </reaction>
    <physiologicalReaction direction="left-to-right" evidence="38">
        <dbReference type="Rhea" id="RHEA:41901"/>
    </physiologicalReaction>
</comment>
<keyword evidence="11" id="KW-0808">Transferase</keyword>
<comment type="catalytic activity">
    <reaction evidence="37">
        <text>3-oxodecanoyl-[ACP] + NADPH + H(+) = (3R)-hydroxydecanoyl-[ACP] + NADP(+)</text>
        <dbReference type="Rhea" id="RHEA:41856"/>
        <dbReference type="Rhea" id="RHEA-COMP:9637"/>
        <dbReference type="Rhea" id="RHEA-COMP:9638"/>
        <dbReference type="ChEBI" id="CHEBI:15378"/>
        <dbReference type="ChEBI" id="CHEBI:57783"/>
        <dbReference type="ChEBI" id="CHEBI:58349"/>
        <dbReference type="ChEBI" id="CHEBI:78464"/>
        <dbReference type="ChEBI" id="CHEBI:78466"/>
    </reaction>
    <physiologicalReaction direction="left-to-right" evidence="37">
        <dbReference type="Rhea" id="RHEA:41857"/>
    </physiologicalReaction>
</comment>
<dbReference type="InterPro" id="IPR014043">
    <property type="entry name" value="Acyl_transferase_dom"/>
</dbReference>
<comment type="catalytic activity">
    <reaction evidence="41">
        <text>(2E)-hexadecenoyl-[ACP] + NADPH + H(+) = hexadecanoyl-[ACP] + NADP(+)</text>
        <dbReference type="Rhea" id="RHEA:41912"/>
        <dbReference type="Rhea" id="RHEA-COMP:9651"/>
        <dbReference type="Rhea" id="RHEA-COMP:9652"/>
        <dbReference type="ChEBI" id="CHEBI:15378"/>
        <dbReference type="ChEBI" id="CHEBI:57783"/>
        <dbReference type="ChEBI" id="CHEBI:58349"/>
        <dbReference type="ChEBI" id="CHEBI:78481"/>
        <dbReference type="ChEBI" id="CHEBI:78483"/>
    </reaction>
    <physiologicalReaction direction="left-to-right" evidence="41">
        <dbReference type="Rhea" id="RHEA:41913"/>
    </physiologicalReaction>
</comment>
<evidence type="ECO:0000256" key="27">
    <source>
        <dbReference type="ARBA" id="ARBA00023394"/>
    </source>
</evidence>
<dbReference type="PROSITE" id="PS00606">
    <property type="entry name" value="KS3_1"/>
    <property type="match status" value="1"/>
</dbReference>
<keyword evidence="20" id="KW-0443">Lipid metabolism</keyword>
<keyword evidence="13" id="KW-0378">Hydrolase</keyword>
<dbReference type="InterPro" id="IPR042104">
    <property type="entry name" value="PKS_dehydratase_sf"/>
</dbReference>
<dbReference type="InterPro" id="IPR001227">
    <property type="entry name" value="Ac_transferase_dom_sf"/>
</dbReference>
<dbReference type="Gene3D" id="3.40.50.150">
    <property type="entry name" value="Vaccinia Virus protein VP39"/>
    <property type="match status" value="1"/>
</dbReference>
<dbReference type="SUPFAM" id="SSF47336">
    <property type="entry name" value="ACP-like"/>
    <property type="match status" value="1"/>
</dbReference>
<keyword evidence="69" id="KW-1185">Reference proteome</keyword>
<dbReference type="PANTHER" id="PTHR43775">
    <property type="entry name" value="FATTY ACID SYNTHASE"/>
    <property type="match status" value="1"/>
</dbReference>
<comment type="catalytic activity">
    <reaction evidence="29">
        <text>(3R)-hydroxyoctadecanoyl-[ACP] = (2E)-octadecenoyl-[ACP] + H2O</text>
        <dbReference type="Rhea" id="RHEA:41924"/>
        <dbReference type="Rhea" id="RHEA-COMP:9654"/>
        <dbReference type="Rhea" id="RHEA-COMP:9655"/>
        <dbReference type="ChEBI" id="CHEBI:15377"/>
        <dbReference type="ChEBI" id="CHEBI:78488"/>
        <dbReference type="ChEBI" id="CHEBI:78489"/>
    </reaction>
    <physiologicalReaction direction="left-to-right" evidence="29">
        <dbReference type="Rhea" id="RHEA:41925"/>
    </physiologicalReaction>
</comment>
<dbReference type="EMBL" id="CP092871">
    <property type="protein sequence ID" value="UYV71847.1"/>
    <property type="molecule type" value="Genomic_DNA"/>
</dbReference>
<evidence type="ECO:0000259" key="66">
    <source>
        <dbReference type="PROSITE" id="PS52004"/>
    </source>
</evidence>
<dbReference type="SMART" id="SM00822">
    <property type="entry name" value="PKS_KR"/>
    <property type="match status" value="1"/>
</dbReference>
<dbReference type="InterPro" id="IPR049900">
    <property type="entry name" value="PKS_mFAS_DH"/>
</dbReference>
<comment type="catalytic activity">
    <reaction evidence="26">
        <text>(3R)-hydroxydecanoyl-[ACP] = (2E)-decenoyl-[ACP] + H2O</text>
        <dbReference type="Rhea" id="RHEA:41860"/>
        <dbReference type="Rhea" id="RHEA-COMP:9638"/>
        <dbReference type="Rhea" id="RHEA-COMP:9639"/>
        <dbReference type="ChEBI" id="CHEBI:15377"/>
        <dbReference type="ChEBI" id="CHEBI:78466"/>
        <dbReference type="ChEBI" id="CHEBI:78467"/>
    </reaction>
    <physiologicalReaction direction="left-to-right" evidence="26">
        <dbReference type="Rhea" id="RHEA:41861"/>
    </physiologicalReaction>
</comment>
<evidence type="ECO:0000256" key="43">
    <source>
        <dbReference type="ARBA" id="ARBA00047953"/>
    </source>
</evidence>
<evidence type="ECO:0000256" key="32">
    <source>
        <dbReference type="ARBA" id="ARBA00023442"/>
    </source>
</evidence>
<evidence type="ECO:0000256" key="22">
    <source>
        <dbReference type="ARBA" id="ARBA00023268"/>
    </source>
</evidence>
<comment type="catalytic activity">
    <reaction evidence="59">
        <text>3-oxohexadecanoyl-[ACP] + NADPH + H(+) = (3R)-hydroxyhexadecanoyl-[ACP] + NADP(+)</text>
        <dbReference type="Rhea" id="RHEA:41904"/>
        <dbReference type="Rhea" id="RHEA-COMP:9649"/>
        <dbReference type="Rhea" id="RHEA-COMP:9650"/>
        <dbReference type="ChEBI" id="CHEBI:15378"/>
        <dbReference type="ChEBI" id="CHEBI:57783"/>
        <dbReference type="ChEBI" id="CHEBI:58349"/>
        <dbReference type="ChEBI" id="CHEBI:78478"/>
        <dbReference type="ChEBI" id="CHEBI:78480"/>
    </reaction>
    <physiologicalReaction direction="left-to-right" evidence="59">
        <dbReference type="Rhea" id="RHEA:41905"/>
    </physiologicalReaction>
</comment>
<evidence type="ECO:0000256" key="24">
    <source>
        <dbReference type="ARBA" id="ARBA00023351"/>
    </source>
</evidence>
<comment type="catalytic activity">
    <reaction evidence="39">
        <text>(2E)-butenoyl-[ACP] + NADPH + H(+) = butanoyl-[ACP] + NADP(+)</text>
        <dbReference type="Rhea" id="RHEA:41812"/>
        <dbReference type="Rhea" id="RHEA-COMP:9627"/>
        <dbReference type="Rhea" id="RHEA-COMP:9628"/>
        <dbReference type="ChEBI" id="CHEBI:15378"/>
        <dbReference type="ChEBI" id="CHEBI:57783"/>
        <dbReference type="ChEBI" id="CHEBI:58349"/>
        <dbReference type="ChEBI" id="CHEBI:78453"/>
        <dbReference type="ChEBI" id="CHEBI:78454"/>
    </reaction>
    <physiologicalReaction direction="left-to-right" evidence="39">
        <dbReference type="Rhea" id="RHEA:41813"/>
    </physiologicalReaction>
</comment>
<comment type="catalytic activity">
    <reaction evidence="27">
        <text>a (3R)-hydroxyacyl-[ACP] = a (2E)-enoyl-[ACP] + H2O</text>
        <dbReference type="Rhea" id="RHEA:13097"/>
        <dbReference type="Rhea" id="RHEA-COMP:9925"/>
        <dbReference type="Rhea" id="RHEA-COMP:9945"/>
        <dbReference type="ChEBI" id="CHEBI:15377"/>
        <dbReference type="ChEBI" id="CHEBI:78784"/>
        <dbReference type="ChEBI" id="CHEBI:78827"/>
        <dbReference type="EC" id="4.2.1.59"/>
    </reaction>
    <physiologicalReaction direction="left-to-right" evidence="27">
        <dbReference type="Rhea" id="RHEA:13098"/>
    </physiologicalReaction>
</comment>
<comment type="catalytic activity">
    <reaction evidence="23">
        <text>(3R)-hydroxyoctanoyl-[ACP] = (2E)-octenoyl-[ACP] + H2O</text>
        <dbReference type="Rhea" id="RHEA:41844"/>
        <dbReference type="Rhea" id="RHEA-COMP:9634"/>
        <dbReference type="Rhea" id="RHEA-COMP:9635"/>
        <dbReference type="ChEBI" id="CHEBI:15377"/>
        <dbReference type="ChEBI" id="CHEBI:78461"/>
        <dbReference type="ChEBI" id="CHEBI:78462"/>
    </reaction>
    <physiologicalReaction direction="left-to-right" evidence="23">
        <dbReference type="Rhea" id="RHEA:41845"/>
    </physiologicalReaction>
</comment>
<evidence type="ECO:0000256" key="30">
    <source>
        <dbReference type="ARBA" id="ARBA00023401"/>
    </source>
</evidence>
<evidence type="ECO:0000256" key="16">
    <source>
        <dbReference type="ARBA" id="ARBA00022898"/>
    </source>
</evidence>
<comment type="catalytic activity">
    <reaction evidence="35">
        <text>hexanoyl-[ACP] + malonyl-[ACP] + H(+) = 3-oxooctanoyl-[ACP] + holo-[ACP] + CO2</text>
        <dbReference type="Rhea" id="RHEA:41836"/>
        <dbReference type="Rhea" id="RHEA-COMP:9623"/>
        <dbReference type="Rhea" id="RHEA-COMP:9632"/>
        <dbReference type="Rhea" id="RHEA-COMP:9633"/>
        <dbReference type="Rhea" id="RHEA-COMP:9685"/>
        <dbReference type="ChEBI" id="CHEBI:15378"/>
        <dbReference type="ChEBI" id="CHEBI:16526"/>
        <dbReference type="ChEBI" id="CHEBI:64479"/>
        <dbReference type="ChEBI" id="CHEBI:78449"/>
        <dbReference type="ChEBI" id="CHEBI:78459"/>
        <dbReference type="ChEBI" id="CHEBI:78460"/>
    </reaction>
    <physiologicalReaction direction="left-to-right" evidence="35">
        <dbReference type="Rhea" id="RHEA:41837"/>
    </physiologicalReaction>
</comment>
<comment type="catalytic activity">
    <reaction evidence="54">
        <text>3-oxotetradecanoyl-[ACP] + NADPH + H(+) = (3R)-hydroxytetradecanoyl-[ACP] + NADP(+)</text>
        <dbReference type="Rhea" id="RHEA:41888"/>
        <dbReference type="Rhea" id="RHEA-COMP:9645"/>
        <dbReference type="Rhea" id="RHEA-COMP:9646"/>
        <dbReference type="ChEBI" id="CHEBI:15378"/>
        <dbReference type="ChEBI" id="CHEBI:57783"/>
        <dbReference type="ChEBI" id="CHEBI:58349"/>
        <dbReference type="ChEBI" id="CHEBI:78473"/>
        <dbReference type="ChEBI" id="CHEBI:78474"/>
    </reaction>
    <physiologicalReaction direction="left-to-right" evidence="54">
        <dbReference type="Rhea" id="RHEA:41889"/>
    </physiologicalReaction>
</comment>
<comment type="catalytic activity">
    <reaction evidence="45">
        <text>hexadecanoyl-[ACP] + malonyl-[ACP] + H(+) = 3-oxooctadecanoyl-[ACP] + holo-[ACP] + CO2</text>
        <dbReference type="Rhea" id="RHEA:41916"/>
        <dbReference type="Rhea" id="RHEA-COMP:9623"/>
        <dbReference type="Rhea" id="RHEA-COMP:9652"/>
        <dbReference type="Rhea" id="RHEA-COMP:9653"/>
        <dbReference type="Rhea" id="RHEA-COMP:9685"/>
        <dbReference type="ChEBI" id="CHEBI:15378"/>
        <dbReference type="ChEBI" id="CHEBI:16526"/>
        <dbReference type="ChEBI" id="CHEBI:64479"/>
        <dbReference type="ChEBI" id="CHEBI:78449"/>
        <dbReference type="ChEBI" id="CHEBI:78483"/>
        <dbReference type="ChEBI" id="CHEBI:78487"/>
    </reaction>
    <physiologicalReaction direction="left-to-right" evidence="45">
        <dbReference type="Rhea" id="RHEA:41917"/>
    </physiologicalReaction>
</comment>
<comment type="catalytic activity">
    <reaction evidence="52">
        <text>holo-[ACP] + acetyl-CoA = acetyl-[ACP] + CoA</text>
        <dbReference type="Rhea" id="RHEA:41788"/>
        <dbReference type="Rhea" id="RHEA-COMP:9621"/>
        <dbReference type="Rhea" id="RHEA-COMP:9685"/>
        <dbReference type="ChEBI" id="CHEBI:57287"/>
        <dbReference type="ChEBI" id="CHEBI:57288"/>
        <dbReference type="ChEBI" id="CHEBI:64479"/>
        <dbReference type="ChEBI" id="CHEBI:78446"/>
        <dbReference type="EC" id="2.3.1.38"/>
    </reaction>
    <physiologicalReaction direction="left-to-right" evidence="52">
        <dbReference type="Rhea" id="RHEA:41789"/>
    </physiologicalReaction>
</comment>
<evidence type="ECO:0000259" key="67">
    <source>
        <dbReference type="PROSITE" id="PS52019"/>
    </source>
</evidence>
<dbReference type="Pfam" id="PF00109">
    <property type="entry name" value="ketoacyl-synt"/>
    <property type="match status" value="1"/>
</dbReference>
<dbReference type="InterPro" id="IPR020806">
    <property type="entry name" value="PKS_PP-bd"/>
</dbReference>
<dbReference type="Pfam" id="PF02801">
    <property type="entry name" value="Ketoacyl-synt_C"/>
    <property type="match status" value="1"/>
</dbReference>
<dbReference type="SMART" id="SM00827">
    <property type="entry name" value="PKS_AT"/>
    <property type="match status" value="1"/>
</dbReference>
<comment type="catalytic activity">
    <reaction evidence="61">
        <text>butanoyl-[ACP] + malonyl-[ACP] + H(+) = 3-oxohexanoyl-[ACP] + holo-[ACP] + CO2</text>
        <dbReference type="Rhea" id="RHEA:41820"/>
        <dbReference type="Rhea" id="RHEA-COMP:9623"/>
        <dbReference type="Rhea" id="RHEA-COMP:9628"/>
        <dbReference type="Rhea" id="RHEA-COMP:9629"/>
        <dbReference type="Rhea" id="RHEA-COMP:9685"/>
        <dbReference type="ChEBI" id="CHEBI:15378"/>
        <dbReference type="ChEBI" id="CHEBI:16526"/>
        <dbReference type="ChEBI" id="CHEBI:64479"/>
        <dbReference type="ChEBI" id="CHEBI:78449"/>
        <dbReference type="ChEBI" id="CHEBI:78454"/>
        <dbReference type="ChEBI" id="CHEBI:78456"/>
    </reaction>
    <physiologicalReaction direction="left-to-right" evidence="61">
        <dbReference type="Rhea" id="RHEA:41821"/>
    </physiologicalReaction>
</comment>
<comment type="catalytic activity">
    <reaction evidence="60">
        <text>3-oxooctanoyl-[ACP] + NADPH + H(+) = (3R)-hydroxyoctanoyl-[ACP] + NADP(+)</text>
        <dbReference type="Rhea" id="RHEA:41840"/>
        <dbReference type="Rhea" id="RHEA-COMP:9633"/>
        <dbReference type="Rhea" id="RHEA-COMP:9634"/>
        <dbReference type="ChEBI" id="CHEBI:15378"/>
        <dbReference type="ChEBI" id="CHEBI:57783"/>
        <dbReference type="ChEBI" id="CHEBI:58349"/>
        <dbReference type="ChEBI" id="CHEBI:78460"/>
        <dbReference type="ChEBI" id="CHEBI:78461"/>
    </reaction>
    <physiologicalReaction direction="left-to-right" evidence="60">
        <dbReference type="Rhea" id="RHEA:41841"/>
    </physiologicalReaction>
</comment>
<dbReference type="PROSITE" id="PS52004">
    <property type="entry name" value="KS3_2"/>
    <property type="match status" value="1"/>
</dbReference>
<evidence type="ECO:0000256" key="11">
    <source>
        <dbReference type="ARBA" id="ARBA00022679"/>
    </source>
</evidence>
<keyword evidence="12" id="KW-0702">S-nitrosylation</keyword>
<evidence type="ECO:0000256" key="40">
    <source>
        <dbReference type="ARBA" id="ARBA00047578"/>
    </source>
</evidence>
<comment type="catalytic activity">
    <reaction evidence="47">
        <text>tetradecanoyl-[ACP] + H2O = tetradecanoate + holo-[ACP] + H(+)</text>
        <dbReference type="Rhea" id="RHEA:30123"/>
        <dbReference type="Rhea" id="RHEA-COMP:9648"/>
        <dbReference type="Rhea" id="RHEA-COMP:9685"/>
        <dbReference type="ChEBI" id="CHEBI:15377"/>
        <dbReference type="ChEBI" id="CHEBI:15378"/>
        <dbReference type="ChEBI" id="CHEBI:30807"/>
        <dbReference type="ChEBI" id="CHEBI:64479"/>
        <dbReference type="ChEBI" id="CHEBI:78477"/>
        <dbReference type="EC" id="3.1.2.14"/>
    </reaction>
    <physiologicalReaction direction="left-to-right" evidence="47">
        <dbReference type="Rhea" id="RHEA:30124"/>
    </physiologicalReaction>
</comment>
<dbReference type="InterPro" id="IPR050091">
    <property type="entry name" value="PKS_NRPS_Biosynth_Enz"/>
</dbReference>
<dbReference type="InterPro" id="IPR013968">
    <property type="entry name" value="PKS_KR"/>
</dbReference>
<dbReference type="Gene3D" id="3.40.50.720">
    <property type="entry name" value="NAD(P)-binding Rossmann-like Domain"/>
    <property type="match status" value="1"/>
</dbReference>
<dbReference type="SMART" id="SM00829">
    <property type="entry name" value="PKS_ER"/>
    <property type="match status" value="1"/>
</dbReference>
<dbReference type="InterPro" id="IPR020841">
    <property type="entry name" value="PKS_Beta-ketoAc_synthase_dom"/>
</dbReference>
<evidence type="ECO:0000256" key="29">
    <source>
        <dbReference type="ARBA" id="ARBA00023399"/>
    </source>
</evidence>
<dbReference type="InterPro" id="IPR020807">
    <property type="entry name" value="PKS_DH"/>
</dbReference>
<evidence type="ECO:0000256" key="62">
    <source>
        <dbReference type="ARBA" id="ARBA00049521"/>
    </source>
</evidence>
<dbReference type="InterPro" id="IPR016036">
    <property type="entry name" value="Malonyl_transacylase_ACP-bd"/>
</dbReference>
<comment type="catalytic activity">
    <reaction evidence="40">
        <text>dodecanoyl-[ACP] + malonyl-[ACP] + H(+) = 3-oxotetradecanoyl-[ACP] + holo-[ACP] + CO2</text>
        <dbReference type="Rhea" id="RHEA:41884"/>
        <dbReference type="Rhea" id="RHEA-COMP:9623"/>
        <dbReference type="Rhea" id="RHEA-COMP:9644"/>
        <dbReference type="Rhea" id="RHEA-COMP:9645"/>
        <dbReference type="Rhea" id="RHEA-COMP:9685"/>
        <dbReference type="ChEBI" id="CHEBI:15378"/>
        <dbReference type="ChEBI" id="CHEBI:16526"/>
        <dbReference type="ChEBI" id="CHEBI:64479"/>
        <dbReference type="ChEBI" id="CHEBI:65264"/>
        <dbReference type="ChEBI" id="CHEBI:78449"/>
        <dbReference type="ChEBI" id="CHEBI:78473"/>
    </reaction>
    <physiologicalReaction direction="left-to-right" evidence="40">
        <dbReference type="Rhea" id="RHEA:41885"/>
    </physiologicalReaction>
</comment>
<evidence type="ECO:0000256" key="42">
    <source>
        <dbReference type="ARBA" id="ARBA00047897"/>
    </source>
</evidence>
<dbReference type="Gene3D" id="3.30.70.3290">
    <property type="match status" value="1"/>
</dbReference>
<keyword evidence="14" id="KW-0276">Fatty acid metabolism</keyword>
<dbReference type="InterPro" id="IPR018201">
    <property type="entry name" value="Ketoacyl_synth_AS"/>
</dbReference>
<evidence type="ECO:0000256" key="61">
    <source>
        <dbReference type="ARBA" id="ARBA00049449"/>
    </source>
</evidence>
<comment type="catalytic activity">
    <reaction evidence="63">
        <text>octanoyl-[ACP] + malonyl-[ACP] + H(+) = 3-oxodecanoyl-[ACP] + holo-[ACP] + CO2</text>
        <dbReference type="Rhea" id="RHEA:41852"/>
        <dbReference type="Rhea" id="RHEA-COMP:9623"/>
        <dbReference type="Rhea" id="RHEA-COMP:9636"/>
        <dbReference type="Rhea" id="RHEA-COMP:9637"/>
        <dbReference type="Rhea" id="RHEA-COMP:9685"/>
        <dbReference type="ChEBI" id="CHEBI:15378"/>
        <dbReference type="ChEBI" id="CHEBI:16526"/>
        <dbReference type="ChEBI" id="CHEBI:64479"/>
        <dbReference type="ChEBI" id="CHEBI:78449"/>
        <dbReference type="ChEBI" id="CHEBI:78463"/>
        <dbReference type="ChEBI" id="CHEBI:78464"/>
    </reaction>
    <physiologicalReaction direction="left-to-right" evidence="63">
        <dbReference type="Rhea" id="RHEA:41853"/>
    </physiologicalReaction>
</comment>
<comment type="catalytic activity">
    <reaction evidence="44">
        <text>acetyl-[ACP] + malonyl-[ACP] + H(+) = 3-oxobutanoyl-[ACP] + holo-[ACP] + CO2</text>
        <dbReference type="Rhea" id="RHEA:41800"/>
        <dbReference type="Rhea" id="RHEA-COMP:9621"/>
        <dbReference type="Rhea" id="RHEA-COMP:9623"/>
        <dbReference type="Rhea" id="RHEA-COMP:9625"/>
        <dbReference type="Rhea" id="RHEA-COMP:9685"/>
        <dbReference type="ChEBI" id="CHEBI:15378"/>
        <dbReference type="ChEBI" id="CHEBI:16526"/>
        <dbReference type="ChEBI" id="CHEBI:64479"/>
        <dbReference type="ChEBI" id="CHEBI:78446"/>
        <dbReference type="ChEBI" id="CHEBI:78449"/>
        <dbReference type="ChEBI" id="CHEBI:78450"/>
    </reaction>
    <physiologicalReaction direction="left-to-right" evidence="44">
        <dbReference type="Rhea" id="RHEA:41801"/>
    </physiologicalReaction>
</comment>
<comment type="catalytic activity">
    <reaction evidence="48">
        <text>(2E)-octenoyl-[ACP] + NADPH + H(+) = octanoyl-[ACP] + NADP(+)</text>
        <dbReference type="Rhea" id="RHEA:41848"/>
        <dbReference type="Rhea" id="RHEA-COMP:9635"/>
        <dbReference type="Rhea" id="RHEA-COMP:9636"/>
        <dbReference type="ChEBI" id="CHEBI:15378"/>
        <dbReference type="ChEBI" id="CHEBI:57783"/>
        <dbReference type="ChEBI" id="CHEBI:58349"/>
        <dbReference type="ChEBI" id="CHEBI:78462"/>
        <dbReference type="ChEBI" id="CHEBI:78463"/>
    </reaction>
    <physiologicalReaction direction="left-to-right" evidence="48">
        <dbReference type="Rhea" id="RHEA:41849"/>
    </physiologicalReaction>
</comment>
<accession>A0ABY6KSM3</accession>
<comment type="catalytic activity">
    <reaction evidence="31">
        <text>(3R)-hydroxybutanoyl-[ACP] = (2E)-butenoyl-[ACP] + H2O</text>
        <dbReference type="Rhea" id="RHEA:41808"/>
        <dbReference type="Rhea" id="RHEA-COMP:9626"/>
        <dbReference type="Rhea" id="RHEA-COMP:9627"/>
        <dbReference type="ChEBI" id="CHEBI:15377"/>
        <dbReference type="ChEBI" id="CHEBI:78451"/>
        <dbReference type="ChEBI" id="CHEBI:78453"/>
    </reaction>
    <physiologicalReaction direction="left-to-right" evidence="31">
        <dbReference type="Rhea" id="RHEA:41809"/>
    </physiologicalReaction>
</comment>
<dbReference type="PANTHER" id="PTHR43775:SF7">
    <property type="entry name" value="FATTY ACID SYNTHASE"/>
    <property type="match status" value="1"/>
</dbReference>
<evidence type="ECO:0000256" key="37">
    <source>
        <dbReference type="ARBA" id="ARBA00047440"/>
    </source>
</evidence>
<evidence type="ECO:0000256" key="8">
    <source>
        <dbReference type="ARBA" id="ARBA00022450"/>
    </source>
</evidence>
<dbReference type="Gene3D" id="3.40.366.10">
    <property type="entry name" value="Malonyl-Coenzyme A Acyl Carrier Protein, domain 2"/>
    <property type="match status" value="1"/>
</dbReference>
<evidence type="ECO:0000256" key="48">
    <source>
        <dbReference type="ARBA" id="ARBA00048420"/>
    </source>
</evidence>
<dbReference type="EC" id="3.1.2.14" evidence="3"/>
<evidence type="ECO:0000256" key="55">
    <source>
        <dbReference type="ARBA" id="ARBA00049019"/>
    </source>
</evidence>
<comment type="catalytic activity">
    <reaction evidence="55">
        <text>(2E)-octadecenoyl-[ACP] + NADPH + H(+) = octadecanoyl-[ACP] + NADP(+)</text>
        <dbReference type="Rhea" id="RHEA:41928"/>
        <dbReference type="Rhea" id="RHEA-COMP:9655"/>
        <dbReference type="Rhea" id="RHEA-COMP:9656"/>
        <dbReference type="ChEBI" id="CHEBI:15378"/>
        <dbReference type="ChEBI" id="CHEBI:57783"/>
        <dbReference type="ChEBI" id="CHEBI:58349"/>
        <dbReference type="ChEBI" id="CHEBI:78489"/>
        <dbReference type="ChEBI" id="CHEBI:78495"/>
    </reaction>
    <physiologicalReaction direction="left-to-right" evidence="55">
        <dbReference type="Rhea" id="RHEA:41929"/>
    </physiologicalReaction>
</comment>
<keyword evidence="15" id="KW-0521">NADP</keyword>
<comment type="catalytic activity">
    <reaction evidence="57">
        <text>(2E)-tetradecenoyl-[ACP] + NADPH + H(+) = tetradecanoyl-[ACP] + NADP(+)</text>
        <dbReference type="Rhea" id="RHEA:41896"/>
        <dbReference type="Rhea" id="RHEA-COMP:9647"/>
        <dbReference type="Rhea" id="RHEA-COMP:9648"/>
        <dbReference type="ChEBI" id="CHEBI:15378"/>
        <dbReference type="ChEBI" id="CHEBI:57783"/>
        <dbReference type="ChEBI" id="CHEBI:58349"/>
        <dbReference type="ChEBI" id="CHEBI:78475"/>
        <dbReference type="ChEBI" id="CHEBI:78477"/>
    </reaction>
    <physiologicalReaction direction="left-to-right" evidence="57">
        <dbReference type="Rhea" id="RHEA:41897"/>
    </physiologicalReaction>
</comment>
<comment type="pathway">
    <text evidence="1">Lipid metabolism.</text>
</comment>
<dbReference type="Pfam" id="PF00550">
    <property type="entry name" value="PP-binding"/>
    <property type="match status" value="1"/>
</dbReference>
<evidence type="ECO:0000256" key="14">
    <source>
        <dbReference type="ARBA" id="ARBA00022832"/>
    </source>
</evidence>
<evidence type="ECO:0000256" key="3">
    <source>
        <dbReference type="ARBA" id="ARBA00012480"/>
    </source>
</evidence>
<evidence type="ECO:0000256" key="53">
    <source>
        <dbReference type="ARBA" id="ARBA00048704"/>
    </source>
</evidence>
<evidence type="ECO:0000256" key="28">
    <source>
        <dbReference type="ARBA" id="ARBA00023398"/>
    </source>
</evidence>
<comment type="catalytic activity">
    <reaction evidence="42">
        <text>(2E)-hexenoyl-[ACP] + NADPH + H(+) = hexanoyl-[ACP] + NADP(+)</text>
        <dbReference type="Rhea" id="RHEA:41832"/>
        <dbReference type="Rhea" id="RHEA-COMP:9631"/>
        <dbReference type="Rhea" id="RHEA-COMP:9632"/>
        <dbReference type="ChEBI" id="CHEBI:15378"/>
        <dbReference type="ChEBI" id="CHEBI:57783"/>
        <dbReference type="ChEBI" id="CHEBI:58349"/>
        <dbReference type="ChEBI" id="CHEBI:78458"/>
        <dbReference type="ChEBI" id="CHEBI:78459"/>
    </reaction>
    <physiologicalReaction direction="left-to-right" evidence="42">
        <dbReference type="Rhea" id="RHEA:41833"/>
    </physiologicalReaction>
</comment>
<dbReference type="InterPro" id="IPR036736">
    <property type="entry name" value="ACP-like_sf"/>
</dbReference>
<dbReference type="InterPro" id="IPR049391">
    <property type="entry name" value="FAS_pseudo-KR"/>
</dbReference>
<comment type="caution">
    <text evidence="64">Lacks conserved residue(s) required for the propagation of feature annotation.</text>
</comment>
<dbReference type="Gene3D" id="3.40.50.1820">
    <property type="entry name" value="alpha/beta hydrolase"/>
    <property type="match status" value="1"/>
</dbReference>
<comment type="catalytic activity">
    <reaction evidence="58">
        <text>3-oxododecanoyl-[ACP] + NADPH + H(+) = (3R)-hydroxydodecanoyl-[ACP] + NADP(+)</text>
        <dbReference type="Rhea" id="RHEA:41872"/>
        <dbReference type="Rhea" id="RHEA-COMP:9641"/>
        <dbReference type="Rhea" id="RHEA-COMP:9642"/>
        <dbReference type="ChEBI" id="CHEBI:15378"/>
        <dbReference type="ChEBI" id="CHEBI:57783"/>
        <dbReference type="ChEBI" id="CHEBI:58349"/>
        <dbReference type="ChEBI" id="CHEBI:78469"/>
        <dbReference type="ChEBI" id="CHEBI:78470"/>
    </reaction>
    <physiologicalReaction direction="left-to-right" evidence="58">
        <dbReference type="Rhea" id="RHEA:41873"/>
    </physiologicalReaction>
</comment>
<feature type="domain" description="PKS/mFAS DH" evidence="67">
    <location>
        <begin position="757"/>
        <end position="1054"/>
    </location>
</feature>
<evidence type="ECO:0000256" key="41">
    <source>
        <dbReference type="ARBA" id="ARBA00047810"/>
    </source>
</evidence>
<dbReference type="Pfam" id="PF13602">
    <property type="entry name" value="ADH_zinc_N_2"/>
    <property type="match status" value="1"/>
</dbReference>
<dbReference type="InterPro" id="IPR009081">
    <property type="entry name" value="PP-bd_ACP"/>
</dbReference>
<dbReference type="EC" id="2.3.1.41" evidence="6"/>
<evidence type="ECO:0000256" key="39">
    <source>
        <dbReference type="ARBA" id="ARBA00047500"/>
    </source>
</evidence>
<dbReference type="PROSITE" id="PS50075">
    <property type="entry name" value="CARRIER"/>
    <property type="match status" value="1"/>
</dbReference>
<dbReference type="InterPro" id="IPR057326">
    <property type="entry name" value="KR_dom"/>
</dbReference>
<dbReference type="EC" id="1.3.1.39" evidence="2"/>
<dbReference type="InterPro" id="IPR016035">
    <property type="entry name" value="Acyl_Trfase/lysoPLipase"/>
</dbReference>
<keyword evidence="17" id="KW-0007">Acetylation</keyword>
<dbReference type="SMART" id="SM00826">
    <property type="entry name" value="PKS_DH"/>
    <property type="match status" value="1"/>
</dbReference>
<evidence type="ECO:0000256" key="38">
    <source>
        <dbReference type="ARBA" id="ARBA00047451"/>
    </source>
</evidence>
<comment type="catalytic activity">
    <reaction evidence="28">
        <text>(3R)-hydroxytetradecanoyl-[ACP] = (2E)-tetradecenoyl-[ACP] + H2O</text>
        <dbReference type="Rhea" id="RHEA:41892"/>
        <dbReference type="Rhea" id="RHEA-COMP:9646"/>
        <dbReference type="Rhea" id="RHEA-COMP:9647"/>
        <dbReference type="ChEBI" id="CHEBI:15377"/>
        <dbReference type="ChEBI" id="CHEBI:78474"/>
        <dbReference type="ChEBI" id="CHEBI:78475"/>
    </reaction>
    <physiologicalReaction direction="left-to-right" evidence="28">
        <dbReference type="Rhea" id="RHEA:41893"/>
    </physiologicalReaction>
</comment>
<evidence type="ECO:0000256" key="46">
    <source>
        <dbReference type="ARBA" id="ARBA00048281"/>
    </source>
</evidence>
<dbReference type="InterPro" id="IPR032821">
    <property type="entry name" value="PKS_assoc"/>
</dbReference>
<feature type="region of interest" description="N-terminal hotdog fold" evidence="64">
    <location>
        <begin position="757"/>
        <end position="883"/>
    </location>
</feature>
<comment type="catalytic activity">
    <reaction evidence="50">
        <text>3-oxohexanoyl-[ACP] + NADPH + H(+) = (3R)-hydroxyhexanoyl-[ACP] + NADP(+)</text>
        <dbReference type="Rhea" id="RHEA:41824"/>
        <dbReference type="Rhea" id="RHEA-COMP:9629"/>
        <dbReference type="Rhea" id="RHEA-COMP:9630"/>
        <dbReference type="ChEBI" id="CHEBI:15378"/>
        <dbReference type="ChEBI" id="CHEBI:57783"/>
        <dbReference type="ChEBI" id="CHEBI:58349"/>
        <dbReference type="ChEBI" id="CHEBI:78456"/>
        <dbReference type="ChEBI" id="CHEBI:78457"/>
    </reaction>
    <physiologicalReaction direction="left-to-right" evidence="50">
        <dbReference type="Rhea" id="RHEA:41825"/>
    </physiologicalReaction>
</comment>
<evidence type="ECO:0000259" key="65">
    <source>
        <dbReference type="PROSITE" id="PS50075"/>
    </source>
</evidence>
<evidence type="ECO:0000256" key="51">
    <source>
        <dbReference type="ARBA" id="ARBA00048650"/>
    </source>
</evidence>
<dbReference type="EC" id="1.1.1.100" evidence="5"/>
<dbReference type="Pfam" id="PF08659">
    <property type="entry name" value="KR"/>
    <property type="match status" value="1"/>
</dbReference>
<evidence type="ECO:0000256" key="2">
    <source>
        <dbReference type="ARBA" id="ARBA00012004"/>
    </source>
</evidence>
<evidence type="ECO:0000256" key="33">
    <source>
        <dbReference type="ARBA" id="ARBA00044883"/>
    </source>
</evidence>
<dbReference type="Pfam" id="PF21089">
    <property type="entry name" value="PKS_DH_N"/>
    <property type="match status" value="1"/>
</dbReference>
<comment type="catalytic activity">
    <reaction evidence="49">
        <text>a fatty acyl-[ACP] + malonyl-[ACP] + H(+) = a 3-oxoacyl-[ACP] + holo-[ACP] + CO2</text>
        <dbReference type="Rhea" id="RHEA:22836"/>
        <dbReference type="Rhea" id="RHEA-COMP:9623"/>
        <dbReference type="Rhea" id="RHEA-COMP:9685"/>
        <dbReference type="Rhea" id="RHEA-COMP:9916"/>
        <dbReference type="Rhea" id="RHEA-COMP:14125"/>
        <dbReference type="ChEBI" id="CHEBI:15378"/>
        <dbReference type="ChEBI" id="CHEBI:16526"/>
        <dbReference type="ChEBI" id="CHEBI:64479"/>
        <dbReference type="ChEBI" id="CHEBI:78449"/>
        <dbReference type="ChEBI" id="CHEBI:78776"/>
        <dbReference type="ChEBI" id="CHEBI:138651"/>
        <dbReference type="EC" id="2.3.1.41"/>
    </reaction>
    <physiologicalReaction direction="left-to-right" evidence="49">
        <dbReference type="Rhea" id="RHEA:22837"/>
    </physiologicalReaction>
</comment>
<dbReference type="CDD" id="cd00833">
    <property type="entry name" value="PKS"/>
    <property type="match status" value="1"/>
</dbReference>
<feature type="region of interest" description="C-terminal hotdog fold" evidence="64">
    <location>
        <begin position="894"/>
        <end position="1054"/>
    </location>
</feature>
<dbReference type="InterPro" id="IPR014030">
    <property type="entry name" value="Ketoacyl_synth_N"/>
</dbReference>
<gene>
    <name evidence="68" type="ORF">LAZ67_9000654</name>
</gene>
<evidence type="ECO:0000256" key="18">
    <source>
        <dbReference type="ARBA" id="ARBA00023002"/>
    </source>
</evidence>
<comment type="catalytic activity">
    <reaction evidence="43">
        <text>3-oxobutanoyl-[ACP] + NADPH + H(+) = (3R)-hydroxybutanoyl-[ACP] + NADP(+)</text>
        <dbReference type="Rhea" id="RHEA:41804"/>
        <dbReference type="Rhea" id="RHEA-COMP:9625"/>
        <dbReference type="Rhea" id="RHEA-COMP:9626"/>
        <dbReference type="ChEBI" id="CHEBI:15378"/>
        <dbReference type="ChEBI" id="CHEBI:57783"/>
        <dbReference type="ChEBI" id="CHEBI:58349"/>
        <dbReference type="ChEBI" id="CHEBI:78450"/>
        <dbReference type="ChEBI" id="CHEBI:78451"/>
    </reaction>
    <physiologicalReaction direction="left-to-right" evidence="43">
        <dbReference type="Rhea" id="RHEA:41805"/>
    </physiologicalReaction>
</comment>
<comment type="catalytic activity">
    <reaction evidence="56">
        <text>decanoyl-[ACP] + malonyl-[ACP] + H(+) = 3-oxododecanoyl-[ACP] + holo-[ACP] + CO2</text>
        <dbReference type="Rhea" id="RHEA:41868"/>
        <dbReference type="Rhea" id="RHEA-COMP:9623"/>
        <dbReference type="Rhea" id="RHEA-COMP:9640"/>
        <dbReference type="Rhea" id="RHEA-COMP:9641"/>
        <dbReference type="Rhea" id="RHEA-COMP:9685"/>
        <dbReference type="ChEBI" id="CHEBI:15378"/>
        <dbReference type="ChEBI" id="CHEBI:16526"/>
        <dbReference type="ChEBI" id="CHEBI:64479"/>
        <dbReference type="ChEBI" id="CHEBI:78449"/>
        <dbReference type="ChEBI" id="CHEBI:78468"/>
        <dbReference type="ChEBI" id="CHEBI:78469"/>
    </reaction>
    <physiologicalReaction direction="left-to-right" evidence="56">
        <dbReference type="Rhea" id="RHEA:41869"/>
    </physiologicalReaction>
</comment>
<comment type="catalytic activity">
    <reaction evidence="24">
        <text>(3R)-hydroxydodecanoyl-[ACP] = (2E)-dodecenoyl-[ACP] + H2O</text>
        <dbReference type="Rhea" id="RHEA:41876"/>
        <dbReference type="Rhea" id="RHEA-COMP:9642"/>
        <dbReference type="Rhea" id="RHEA-COMP:9643"/>
        <dbReference type="ChEBI" id="CHEBI:15377"/>
        <dbReference type="ChEBI" id="CHEBI:78470"/>
        <dbReference type="ChEBI" id="CHEBI:78472"/>
    </reaction>
    <physiologicalReaction direction="left-to-right" evidence="24">
        <dbReference type="Rhea" id="RHEA:41877"/>
    </physiologicalReaction>
</comment>
<sequence length="2262" mass="251290">MAMTGYQPKEIHGKNYGVFIGCSLSESNDFLSSDLEDTSGYAVSGCNLSMFPNRISYSLDLKGPSLCLDTACSSTGTALYLAVQNILNGSCDGAFVGGGSLLIRPFTSNQFKNLKMTSEDGKCKSFDADGKGYARSETVGILLIQKRRDARRNYGRIVGIKCNNDGGNKPSTMQAALLRQVYEQSGVDPAEVLYIETHGTGTQVGDPQEATALSLVYLQKKREQPLLLGAVKSNCGHAEGASGTRPNTSEGVPGVASIAKIITAMETGYIPGNLNFTKPNPNIKDLVEGRMRVVTDVEPLPGRYIAFNQFGFGGVNVHCLFERNTDPSVLSSHAPYPRLVLWFGRTEESLKNTLRTLVTPRKSPDFYGLVQKVASIPDFLMYQRGFAITDGREATEPVVQRLPDVEPQLWFVYSGMGSQWPGMARSMMRLPVFEQSIARSAKVLEAHGIDLYKLILEDITLKERSIIPAFVAIASIQVALTDLLFSLGLRPDGLLGHSVGELGCAYADGGLTAEQMVLAAYWRGRAIEDNMANLELGAMAAVGMSWDEVKSTAPAGIEPSCDNAEDSITISGPKALVQSYIKDLQNNEVFAREVNSCSYGFHSKYIQSSGPLLLNSMKKLITDPKPRSERWVSTSIPEERWGEPVAAKASAEYFVNNLLSPVRFRAGLARVPDNAVVVEIGPHCLLQALLRRGLQSHCTSLGLMKRDHPDNIQFFLESVGKMYNAGLNPTIEALYPPVHFPVPRGTEPLSPYMAWDHSQEWQVVKWENHPLSLSKGEVKFNISLEKEEYRHLSGHYIDGRVLVPATGYLTLVWRALAQLVNKPVQTLPVHFQNVSFNRATILPPTGATSLYVSITSGEGRFEVREGETAVVTGHVAEMDAGWTPESMPCLEESSLTLTSEDIYQELSIRGYLYRPPFQGLHAASVDEVPIYFDPYCNKLIAGGVQIDGLKCSLAPKRSSNINEPNIEEYKFVPYHRNLKNENLIDYIHVCSSLCRTLLEKSGKNKTEIEDMMNGFKESSKENIKKYLDTIENDQLYIKLLKELTEMPSTDTPLGHLVKNSMKEHKFNHTKDRIHNLLTTDHHMLRSTLEIAFENIFTNKVSICEISEESSISEDVINIIETFISMRKADYHVATLNSNFDKILHQRVKSSFEWDESTEREELKKADIFILNNTFSENLIENLKNIMKPNSFIIILHRTELTPVETLFTFLGNYQFLFTPLETIENALSKNFQVHSKTVLESLGVSMLVRKIGSTNAKENQVFIKISNGEYQKWVEPLKQKLLEFQEKPEGHNIWLFSTDENSGIVGLVNCLIKEPGGDRISMETRSVYNTKKEETKVNEPVKLKLDATISIVNMRFPKVLPLYCCTKLQICRVVDFGFFLLGIIHVSRAGFHIQKEYLSQNYPIGLEYSGIRVSDGARVMGIVSGNGLGTAVKILQPMVMNVPKDWSLQQAATVPVAYLTTYYAFFVRGKLRRGDSVLIHSATGALGQAAIHVALSMDCEIFVTVGVKYALNSLADDKLQATLRCLQDDGHFLEVGKYDIQKDSPMGMNVLARNTTIHGVLLDSLFLGREAHDLLAACKLVQDGLAKGVVKPIQHTVFPIEQVEEALRYMSTGKHIGKIVLKLYLGVAEKDNVGLQVRDEKAKTLRLLAHPKTHFHPKRTYIITGGLGGFGLELAHWMLTRGAQHIVLTSRSGVTTGFQRLRLAAWARSGFNVIVSRLDVSRRSDCEQLLTKVAQTPVGGIFNLAMVLRDAIMENQSGEKFDEVCRPKIEAARHLDAVSRERCPELEWFVCFSSVSCGRGNPGQSNYGMANSAMERLCETRRRDGLHGLSIQWGLIGDVGIAHRTMGSDKEVGGSLAQPIISCMKTLDTFMGRPEAVLSSVVPALKKDKSEKQDGATVSLKDTVAHILGIKDLSKVDFKASINDLGLDSLMGVEIKQTLSRNFELDLTIQEIRKMTFEKLGELEKTITVVQVNDNKETADIGLLDLNFLVKPNESILHLNEGKTGRSYFFIPPIEGRADVLADIARLLDRPVVGIQETPSIPLDSFDSYANYFLKHIKTLQPKGPYSIVGYSFGTIAATDVARRLAEAGETVDRLVLIDGSKKLLNTYAGLYKDRFGAEFEREAESEYLSLLLQDIAKELKSRTKKSLYSMMSYEERLRAIADALFEKSDRSIPVEALVTACHVQYRKMYLQDQFEPSSRYPGDVTLIKASRSVAQAAQLPEDYGLSEYCSGRITLHKLDATHHSIIQGENAKKVASIILNA</sequence>